<evidence type="ECO:0000313" key="3">
    <source>
        <dbReference type="Proteomes" id="UP000664940"/>
    </source>
</evidence>
<keyword evidence="1" id="KW-1133">Transmembrane helix</keyword>
<evidence type="ECO:0000256" key="1">
    <source>
        <dbReference type="SAM" id="Phobius"/>
    </source>
</evidence>
<proteinExistence type="predicted"/>
<feature type="transmembrane region" description="Helical" evidence="1">
    <location>
        <begin position="255"/>
        <end position="273"/>
    </location>
</feature>
<name>A0A833ZWK1_9CHIR</name>
<keyword evidence="1" id="KW-0812">Transmembrane</keyword>
<sequence length="276" mass="31471">MSLLKGLSILFIFSKNQLLDSLILRIVLLVSMSFNSALILVISFLLLALGCLCCCSSSSCRRSVRLFVWNVSNLFMWACIAMNFPLRTALAVSHKFWVVVSSFSFVSRNLLISSLISFWTHSLFNSMLFNLHDFECFGFFPLGLVSSFSPLWSEKMLGMISIFLKFLRLVLCPIMWSIFENVLCAFEKNVYLASFRWRALYISVKSISSRVLFNATISLLIFCLEDLSIFDRGVLKSPTIIVLLSISFLKSSKIFFMYLGAPMLGAYIFTIFMSSW</sequence>
<gene>
    <name evidence="2" type="ORF">HJG60_011294</name>
</gene>
<dbReference type="EMBL" id="JABVXQ010000006">
    <property type="protein sequence ID" value="KAF6104322.1"/>
    <property type="molecule type" value="Genomic_DNA"/>
</dbReference>
<protein>
    <submittedName>
        <fullName evidence="2">Uncharacterized protein</fullName>
    </submittedName>
</protein>
<reference evidence="2 3" key="1">
    <citation type="journal article" date="2020" name="Nature">
        <title>Six reference-quality genomes reveal evolution of bat adaptations.</title>
        <authorList>
            <person name="Jebb D."/>
            <person name="Huang Z."/>
            <person name="Pippel M."/>
            <person name="Hughes G.M."/>
            <person name="Lavrichenko K."/>
            <person name="Devanna P."/>
            <person name="Winkler S."/>
            <person name="Jermiin L.S."/>
            <person name="Skirmuntt E.C."/>
            <person name="Katzourakis A."/>
            <person name="Burkitt-Gray L."/>
            <person name="Ray D.A."/>
            <person name="Sullivan K.A.M."/>
            <person name="Roscito J.G."/>
            <person name="Kirilenko B.M."/>
            <person name="Davalos L.M."/>
            <person name="Corthals A.P."/>
            <person name="Power M.L."/>
            <person name="Jones G."/>
            <person name="Ransome R.D."/>
            <person name="Dechmann D.K.N."/>
            <person name="Locatelli A.G."/>
            <person name="Puechmaille S.J."/>
            <person name="Fedrigo O."/>
            <person name="Jarvis E.D."/>
            <person name="Hiller M."/>
            <person name="Vernes S.C."/>
            <person name="Myers E.W."/>
            <person name="Teeling E.C."/>
        </authorList>
    </citation>
    <scope>NUCLEOTIDE SEQUENCE [LARGE SCALE GENOMIC DNA]</scope>
    <source>
        <strain evidence="2">Bat1K_MPI-CBG_1</strain>
    </source>
</reference>
<evidence type="ECO:0000313" key="2">
    <source>
        <dbReference type="EMBL" id="KAF6104322.1"/>
    </source>
</evidence>
<comment type="caution">
    <text evidence="2">The sequence shown here is derived from an EMBL/GenBank/DDBJ whole genome shotgun (WGS) entry which is preliminary data.</text>
</comment>
<feature type="transmembrane region" description="Helical" evidence="1">
    <location>
        <begin position="156"/>
        <end position="179"/>
    </location>
</feature>
<feature type="transmembrane region" description="Helical" evidence="1">
    <location>
        <begin position="22"/>
        <end position="55"/>
    </location>
</feature>
<dbReference type="Proteomes" id="UP000664940">
    <property type="component" value="Unassembled WGS sequence"/>
</dbReference>
<dbReference type="AlphaFoldDB" id="A0A833ZWK1"/>
<organism evidence="2 3">
    <name type="scientific">Phyllostomus discolor</name>
    <name type="common">pale spear-nosed bat</name>
    <dbReference type="NCBI Taxonomy" id="89673"/>
    <lineage>
        <taxon>Eukaryota</taxon>
        <taxon>Metazoa</taxon>
        <taxon>Chordata</taxon>
        <taxon>Craniata</taxon>
        <taxon>Vertebrata</taxon>
        <taxon>Euteleostomi</taxon>
        <taxon>Mammalia</taxon>
        <taxon>Eutheria</taxon>
        <taxon>Laurasiatheria</taxon>
        <taxon>Chiroptera</taxon>
        <taxon>Yangochiroptera</taxon>
        <taxon>Phyllostomidae</taxon>
        <taxon>Phyllostominae</taxon>
        <taxon>Phyllostomus</taxon>
    </lineage>
</organism>
<accession>A0A833ZWK1</accession>
<feature type="transmembrane region" description="Helical" evidence="1">
    <location>
        <begin position="199"/>
        <end position="221"/>
    </location>
</feature>
<feature type="transmembrane region" description="Helical" evidence="1">
    <location>
        <begin position="67"/>
        <end position="84"/>
    </location>
</feature>
<keyword evidence="1" id="KW-0472">Membrane</keyword>